<dbReference type="PANTHER" id="PTHR30038:SF0">
    <property type="entry name" value="TUNGSTEN-CONTAINING ALDEHYDE FERREDOXIN OXIDOREDUCTASE"/>
    <property type="match status" value="1"/>
</dbReference>
<keyword evidence="4" id="KW-1185">Reference proteome</keyword>
<dbReference type="SMART" id="SM00790">
    <property type="entry name" value="AFOR_N"/>
    <property type="match status" value="1"/>
</dbReference>
<dbReference type="Gene3D" id="3.60.9.10">
    <property type="entry name" value="Aldehyde ferredoxin oxidoreductase, N-terminal domain"/>
    <property type="match status" value="1"/>
</dbReference>
<feature type="region of interest" description="Disordered" evidence="1">
    <location>
        <begin position="208"/>
        <end position="228"/>
    </location>
</feature>
<dbReference type="KEGG" id="alka:J0B03_08045"/>
<dbReference type="InterPro" id="IPR051919">
    <property type="entry name" value="W-dependent_AOR"/>
</dbReference>
<organism evidence="3 4">
    <name type="scientific">Alkalibacter rhizosphaerae</name>
    <dbReference type="NCBI Taxonomy" id="2815577"/>
    <lineage>
        <taxon>Bacteria</taxon>
        <taxon>Bacillati</taxon>
        <taxon>Bacillota</taxon>
        <taxon>Clostridia</taxon>
        <taxon>Eubacteriales</taxon>
        <taxon>Eubacteriaceae</taxon>
        <taxon>Alkalibacter</taxon>
    </lineage>
</organism>
<sequence length="228" mass="24795">MYTGGYMGKVLRVNLSTKEVTTEVLPEKLAQDYIGGAGFAIKYLFDEVPGDCDPLGEENKLIFVPGPLSGTSAPCASRMAMATKSPLTNAVGMALSGGYFPVELKFAGYDVLIIEGKSEEPVYLWIKDDKVSIRKADKFWGMNTLDTQLTMKQELNEQAARIACIGPAGENLSKMAAIINERRAFGRKGVGAVMGSKNLKAIAVRGPRKFPSPMKKPLKKPEKPCWKA</sequence>
<gene>
    <name evidence="3" type="ORF">J0B03_08045</name>
</gene>
<dbReference type="EMBL" id="CP071444">
    <property type="protein sequence ID" value="QSX07768.1"/>
    <property type="molecule type" value="Genomic_DNA"/>
</dbReference>
<dbReference type="GO" id="GO:0051536">
    <property type="term" value="F:iron-sulfur cluster binding"/>
    <property type="evidence" value="ECO:0007669"/>
    <property type="project" value="InterPro"/>
</dbReference>
<evidence type="ECO:0000256" key="1">
    <source>
        <dbReference type="SAM" id="MobiDB-lite"/>
    </source>
</evidence>
<reference evidence="3" key="1">
    <citation type="submission" date="2021-03" db="EMBL/GenBank/DDBJ databases">
        <title>Alkalibacter marinus sp. nov., isolated from tidal flat sediment.</title>
        <authorList>
            <person name="Namirimu T."/>
            <person name="Yang J.-A."/>
            <person name="Yang S.-H."/>
            <person name="Kim Y.-J."/>
            <person name="Kwon K.K."/>
        </authorList>
    </citation>
    <scope>NUCLEOTIDE SEQUENCE</scope>
    <source>
        <strain evidence="3">ES005</strain>
    </source>
</reference>
<evidence type="ECO:0000313" key="4">
    <source>
        <dbReference type="Proteomes" id="UP000663499"/>
    </source>
</evidence>
<protein>
    <recommendedName>
        <fullName evidence="2">Aldehyde ferredoxin oxidoreductase N-terminal domain-containing protein</fullName>
    </recommendedName>
</protein>
<feature type="compositionally biased region" description="Basic and acidic residues" evidence="1">
    <location>
        <begin position="219"/>
        <end position="228"/>
    </location>
</feature>
<dbReference type="GO" id="GO:0016625">
    <property type="term" value="F:oxidoreductase activity, acting on the aldehyde or oxo group of donors, iron-sulfur protein as acceptor"/>
    <property type="evidence" value="ECO:0007669"/>
    <property type="project" value="InterPro"/>
</dbReference>
<feature type="domain" description="Aldehyde ferredoxin oxidoreductase N-terminal" evidence="2">
    <location>
        <begin position="6"/>
        <end position="208"/>
    </location>
</feature>
<name>A0A974XDE5_9FIRM</name>
<dbReference type="AlphaFoldDB" id="A0A974XDE5"/>
<dbReference type="InterPro" id="IPR013983">
    <property type="entry name" value="Ald_Fedxn_OxRdtase_N"/>
</dbReference>
<proteinExistence type="predicted"/>
<dbReference type="Pfam" id="PF02730">
    <property type="entry name" value="AFOR_N"/>
    <property type="match status" value="1"/>
</dbReference>
<dbReference type="SUPFAM" id="SSF56228">
    <property type="entry name" value="Aldehyde ferredoxin oxidoreductase, N-terminal domain"/>
    <property type="match status" value="1"/>
</dbReference>
<dbReference type="InterPro" id="IPR036503">
    <property type="entry name" value="Ald_Fedxn_OxRdtase_N_sf"/>
</dbReference>
<dbReference type="PANTHER" id="PTHR30038">
    <property type="entry name" value="ALDEHYDE FERREDOXIN OXIDOREDUCTASE"/>
    <property type="match status" value="1"/>
</dbReference>
<dbReference type="RefSeq" id="WP_207299110.1">
    <property type="nucleotide sequence ID" value="NZ_CP071444.1"/>
</dbReference>
<evidence type="ECO:0000313" key="3">
    <source>
        <dbReference type="EMBL" id="QSX07768.1"/>
    </source>
</evidence>
<dbReference type="Proteomes" id="UP000663499">
    <property type="component" value="Chromosome"/>
</dbReference>
<evidence type="ECO:0000259" key="2">
    <source>
        <dbReference type="SMART" id="SM00790"/>
    </source>
</evidence>
<accession>A0A974XDE5</accession>